<dbReference type="Pfam" id="PF04325">
    <property type="entry name" value="DUF465"/>
    <property type="match status" value="1"/>
</dbReference>
<gene>
    <name evidence="1" type="ORF">LVJ77_06460</name>
</gene>
<dbReference type="InterPro" id="IPR007420">
    <property type="entry name" value="DUF465"/>
</dbReference>
<reference evidence="1" key="1">
    <citation type="journal article" date="2022" name="Res Sq">
        <title>Evolution of multicellular longitudinally dividing oral cavity symbionts (Neisseriaceae).</title>
        <authorList>
            <person name="Nyongesa S."/>
            <person name="Weber P."/>
            <person name="Bernet E."/>
            <person name="Pullido F."/>
            <person name="Nieckarz M."/>
            <person name="Delaby M."/>
            <person name="Nieves C."/>
            <person name="Viehboeck T."/>
            <person name="Krause N."/>
            <person name="Rivera-Millot A."/>
            <person name="Nakamura A."/>
            <person name="Vischer N."/>
            <person name="VanNieuwenhze M."/>
            <person name="Brun Y."/>
            <person name="Cava F."/>
            <person name="Bulgheresi S."/>
            <person name="Veyrier F."/>
        </authorList>
    </citation>
    <scope>NUCLEOTIDE SEQUENCE</scope>
    <source>
        <strain evidence="1">17694</strain>
    </source>
</reference>
<dbReference type="Gene3D" id="6.10.280.50">
    <property type="match status" value="1"/>
</dbReference>
<proteinExistence type="predicted"/>
<dbReference type="AlphaFoldDB" id="A0A8T9MQD3"/>
<dbReference type="KEGG" id="ckh:LVJ77_06460"/>
<name>A0A8T9MQD3_9NEIS</name>
<accession>A0A8T9MQD3</accession>
<reference evidence="1" key="2">
    <citation type="submission" date="2024-09" db="EMBL/GenBank/DDBJ databases">
        <authorList>
            <person name="Veyrier F.J."/>
        </authorList>
    </citation>
    <scope>NUCLEOTIDE SEQUENCE</scope>
    <source>
        <strain evidence="1">17694</strain>
    </source>
</reference>
<keyword evidence="2" id="KW-1185">Reference proteome</keyword>
<organism evidence="1 2">
    <name type="scientific">Conchiformibius kuhniae</name>
    <dbReference type="NCBI Taxonomy" id="211502"/>
    <lineage>
        <taxon>Bacteria</taxon>
        <taxon>Pseudomonadati</taxon>
        <taxon>Pseudomonadota</taxon>
        <taxon>Betaproteobacteria</taxon>
        <taxon>Neisseriales</taxon>
        <taxon>Neisseriaceae</taxon>
        <taxon>Conchiformibius</taxon>
    </lineage>
</organism>
<sequence length="77" mass="9050">MFPEYRHLITELKNKDAHFTRLFNEHNELDDQITRLEKDPVTGSSAESEIHELKVKKLALKDELYVILKRAADEAEQ</sequence>
<dbReference type="Proteomes" id="UP000831534">
    <property type="component" value="Chromosome"/>
</dbReference>
<evidence type="ECO:0000313" key="2">
    <source>
        <dbReference type="Proteomes" id="UP000831534"/>
    </source>
</evidence>
<protein>
    <submittedName>
        <fullName evidence="1">YdcH family protein</fullName>
    </submittedName>
</protein>
<dbReference type="InterPro" id="IPR038444">
    <property type="entry name" value="DUF465_sf"/>
</dbReference>
<dbReference type="EMBL" id="CP091521">
    <property type="protein sequence ID" value="UOP04110.1"/>
    <property type="molecule type" value="Genomic_DNA"/>
</dbReference>
<dbReference type="RefSeq" id="WP_027009247.1">
    <property type="nucleotide sequence ID" value="NZ_CP091521.1"/>
</dbReference>
<evidence type="ECO:0000313" key="1">
    <source>
        <dbReference type="EMBL" id="UOP04110.1"/>
    </source>
</evidence>